<evidence type="ECO:0000313" key="4">
    <source>
        <dbReference type="Proteomes" id="UP000679779"/>
    </source>
</evidence>
<keyword evidence="3" id="KW-0413">Isomerase</keyword>
<dbReference type="Gene3D" id="2.60.120.10">
    <property type="entry name" value="Jelly Rolls"/>
    <property type="match status" value="1"/>
</dbReference>
<keyword evidence="1" id="KW-0479">Metal-binding</keyword>
<dbReference type="InterPro" id="IPR011051">
    <property type="entry name" value="RmlC_Cupin_sf"/>
</dbReference>
<accession>A0A920CE12</accession>
<dbReference type="SUPFAM" id="SSF51182">
    <property type="entry name" value="RmlC-like cupins"/>
    <property type="match status" value="1"/>
</dbReference>
<evidence type="ECO:0000313" key="3">
    <source>
        <dbReference type="EMBL" id="GIO33327.1"/>
    </source>
</evidence>
<name>A0A920CE12_9BACL</name>
<sequence>MFEKRPLNPVRQAVLEDGILQGYEAVLERAVSQAHGQSGHVATLVIDGTHGTDFQALLRRLIPYAEKQGFRFAAADTYGYLKSGTELRNHFRRNITDNRAFGYVAEGSIEEYFVSDARERFAAYAAEVSESAAEPTLFVVFGPGALWLCDGRCDASMYLDVSREYQEKAHKQGLLNFGFAWNADAVEAYKIAYFVEWPLLEAYRKERLEAFDLYVDMNDPDRPVLLTIRDLLAVIRDIARYPLRVKPFMMPGVWGGQYMKRLADLPEDMVNCAWNFEPIAPENSLLVTYEGRVAEIPFLLVMAYAHLEMMGARNVRLFGDYFPVRFDYLDTMDGDNLSCQVHPKQPFIRERFNEFMEQQESYYVMEKQGDAKIYLGLTEGCAPEALREAAERSQVTGEPIAFTDYVQEWASEKGSLYLIPTGTVHCSGKDNFVLEISATTWWFTFKIYDYARKDLDGKPRPLNIDYAFENIDFSRTAEWVRKNLIPGPKLLGTQGSNEEYVLGEREDLLFYVNRIHLNDRWEDATGDEFVMLNLVEGESVRIVSLEDEAAYAEFRYAESYIIPASFGAYAIVNLGEGPCKLIKAGVSKSWNISLVDADE</sequence>
<dbReference type="PANTHER" id="PTHR42742:SF3">
    <property type="entry name" value="FRUCTOKINASE"/>
    <property type="match status" value="1"/>
</dbReference>
<dbReference type="InterPro" id="IPR051804">
    <property type="entry name" value="Carb_Metab_Reg_Kinase/Isom"/>
</dbReference>
<keyword evidence="4" id="KW-1185">Reference proteome</keyword>
<dbReference type="CDD" id="cd07010">
    <property type="entry name" value="cupin_PMI_type_I_N_bac"/>
    <property type="match status" value="1"/>
</dbReference>
<gene>
    <name evidence="3" type="ORF">J2TS6_44680</name>
</gene>
<dbReference type="RefSeq" id="WP_160044117.1">
    <property type="nucleotide sequence ID" value="NZ_BORQ01000005.1"/>
</dbReference>
<reference evidence="3" key="1">
    <citation type="submission" date="2021-03" db="EMBL/GenBank/DDBJ databases">
        <title>Antimicrobial resistance genes in bacteria isolated from Japanese honey, and their potential for conferring macrolide and lincosamide resistance in the American foulbrood pathogen Paenibacillus larvae.</title>
        <authorList>
            <person name="Okamoto M."/>
            <person name="Kumagai M."/>
            <person name="Kanamori H."/>
            <person name="Takamatsu D."/>
        </authorList>
    </citation>
    <scope>NUCLEOTIDE SEQUENCE</scope>
    <source>
        <strain evidence="3">J2TS6</strain>
    </source>
</reference>
<evidence type="ECO:0000256" key="1">
    <source>
        <dbReference type="ARBA" id="ARBA00022723"/>
    </source>
</evidence>
<dbReference type="InterPro" id="IPR014710">
    <property type="entry name" value="RmlC-like_jellyroll"/>
</dbReference>
<evidence type="ECO:0000256" key="2">
    <source>
        <dbReference type="ARBA" id="ARBA00022833"/>
    </source>
</evidence>
<dbReference type="GO" id="GO:0046872">
    <property type="term" value="F:metal ion binding"/>
    <property type="evidence" value="ECO:0007669"/>
    <property type="project" value="UniProtKB-KW"/>
</dbReference>
<dbReference type="Proteomes" id="UP000679779">
    <property type="component" value="Unassembled WGS sequence"/>
</dbReference>
<protein>
    <submittedName>
        <fullName evidence="3">Mannose-6-phosphate isomerase</fullName>
    </submittedName>
</protein>
<keyword evidence="2" id="KW-0862">Zinc</keyword>
<proteinExistence type="predicted"/>
<dbReference type="AlphaFoldDB" id="A0A920CE12"/>
<comment type="caution">
    <text evidence="3">The sequence shown here is derived from an EMBL/GenBank/DDBJ whole genome shotgun (WGS) entry which is preliminary data.</text>
</comment>
<dbReference type="PANTHER" id="PTHR42742">
    <property type="entry name" value="TRANSCRIPTIONAL REPRESSOR MPRA"/>
    <property type="match status" value="1"/>
</dbReference>
<organism evidence="3 4">
    <name type="scientific">Paenibacillus albilobatus</name>
    <dbReference type="NCBI Taxonomy" id="2716884"/>
    <lineage>
        <taxon>Bacteria</taxon>
        <taxon>Bacillati</taxon>
        <taxon>Bacillota</taxon>
        <taxon>Bacilli</taxon>
        <taxon>Bacillales</taxon>
        <taxon>Paenibacillaceae</taxon>
        <taxon>Paenibacillus</taxon>
    </lineage>
</organism>
<dbReference type="GO" id="GO:0016853">
    <property type="term" value="F:isomerase activity"/>
    <property type="evidence" value="ECO:0007669"/>
    <property type="project" value="UniProtKB-KW"/>
</dbReference>
<dbReference type="EMBL" id="BORQ01000005">
    <property type="protein sequence ID" value="GIO33327.1"/>
    <property type="molecule type" value="Genomic_DNA"/>
</dbReference>